<accession>A0AAV2LCY7</accession>
<evidence type="ECO:0000313" key="2">
    <source>
        <dbReference type="Proteomes" id="UP001497482"/>
    </source>
</evidence>
<name>A0AAV2LCY7_KNICA</name>
<dbReference type="AlphaFoldDB" id="A0AAV2LCY7"/>
<gene>
    <name evidence="1" type="ORF">KC01_LOCUS27646</name>
</gene>
<organism evidence="1 2">
    <name type="scientific">Knipowitschia caucasica</name>
    <name type="common">Caucasian dwarf goby</name>
    <name type="synonym">Pomatoschistus caucasicus</name>
    <dbReference type="NCBI Taxonomy" id="637954"/>
    <lineage>
        <taxon>Eukaryota</taxon>
        <taxon>Metazoa</taxon>
        <taxon>Chordata</taxon>
        <taxon>Craniata</taxon>
        <taxon>Vertebrata</taxon>
        <taxon>Euteleostomi</taxon>
        <taxon>Actinopterygii</taxon>
        <taxon>Neopterygii</taxon>
        <taxon>Teleostei</taxon>
        <taxon>Neoteleostei</taxon>
        <taxon>Acanthomorphata</taxon>
        <taxon>Gobiaria</taxon>
        <taxon>Gobiiformes</taxon>
        <taxon>Gobioidei</taxon>
        <taxon>Gobiidae</taxon>
        <taxon>Gobiinae</taxon>
        <taxon>Knipowitschia</taxon>
    </lineage>
</organism>
<protein>
    <submittedName>
        <fullName evidence="1">Uncharacterized protein</fullName>
    </submittedName>
</protein>
<keyword evidence="2" id="KW-1185">Reference proteome</keyword>
<reference evidence="1 2" key="1">
    <citation type="submission" date="2024-04" db="EMBL/GenBank/DDBJ databases">
        <authorList>
            <person name="Waldvogel A.-M."/>
            <person name="Schoenle A."/>
        </authorList>
    </citation>
    <scope>NUCLEOTIDE SEQUENCE [LARGE SCALE GENOMIC DNA]</scope>
</reference>
<proteinExistence type="predicted"/>
<evidence type="ECO:0000313" key="1">
    <source>
        <dbReference type="EMBL" id="CAL1599361.1"/>
    </source>
</evidence>
<sequence length="119" mass="13952">MGKGLNQEYDKIHCHYQSLCHLSDCFQMRQNQNYHFLFHYFHLLKLHYLMTRLTLIEQGSGLLRHNLVTGFQLHRERMGVIHMQNLCHTCQLSMTDFAHQDCHSPSQLKLNSGLGLVGN</sequence>
<dbReference type="EMBL" id="OZ035845">
    <property type="protein sequence ID" value="CAL1599361.1"/>
    <property type="molecule type" value="Genomic_DNA"/>
</dbReference>
<dbReference type="Proteomes" id="UP001497482">
    <property type="component" value="Chromosome 23"/>
</dbReference>